<keyword evidence="4" id="KW-1185">Reference proteome</keyword>
<dbReference type="PROSITE" id="PS51257">
    <property type="entry name" value="PROKAR_LIPOPROTEIN"/>
    <property type="match status" value="1"/>
</dbReference>
<evidence type="ECO:0000256" key="1">
    <source>
        <dbReference type="SAM" id="SignalP"/>
    </source>
</evidence>
<keyword evidence="1" id="KW-0732">Signal</keyword>
<protein>
    <recommendedName>
        <fullName evidence="2">YtkA-like domain-containing protein</fullName>
    </recommendedName>
</protein>
<gene>
    <name evidence="3" type="ORF">DQG23_01210</name>
</gene>
<feature type="signal peptide" evidence="1">
    <location>
        <begin position="1"/>
        <end position="22"/>
    </location>
</feature>
<dbReference type="OrthoDB" id="2679237at2"/>
<evidence type="ECO:0000313" key="3">
    <source>
        <dbReference type="EMBL" id="RAV22855.1"/>
    </source>
</evidence>
<sequence length="128" mass="14058">MKRMIAALLICGLLTFMLSACSSNSAPQGQDPSKVTIELVTDPEPVPTKQKVKITAQVTGLVKEEGAKVQFDIRRGSNGLPELLTAEPDGKGGYSTEKTFDRDGKYTIYIHLYQGELHITKKKQFDVS</sequence>
<feature type="chain" id="PRO_5016348964" description="YtkA-like domain-containing protein" evidence="1">
    <location>
        <begin position="23"/>
        <end position="128"/>
    </location>
</feature>
<dbReference type="Pfam" id="PF13115">
    <property type="entry name" value="YtkA"/>
    <property type="match status" value="1"/>
</dbReference>
<dbReference type="RefSeq" id="WP_113028964.1">
    <property type="nucleotide sequence ID" value="NZ_QMFB01000001.1"/>
</dbReference>
<name>A0A329MSD7_9BACL</name>
<organism evidence="3 4">
    <name type="scientific">Paenibacillus contaminans</name>
    <dbReference type="NCBI Taxonomy" id="450362"/>
    <lineage>
        <taxon>Bacteria</taxon>
        <taxon>Bacillati</taxon>
        <taxon>Bacillota</taxon>
        <taxon>Bacilli</taxon>
        <taxon>Bacillales</taxon>
        <taxon>Paenibacillaceae</taxon>
        <taxon>Paenibacillus</taxon>
    </lineage>
</organism>
<evidence type="ECO:0000259" key="2">
    <source>
        <dbReference type="Pfam" id="PF13115"/>
    </source>
</evidence>
<dbReference type="AlphaFoldDB" id="A0A329MSD7"/>
<comment type="caution">
    <text evidence="3">The sequence shown here is derived from an EMBL/GenBank/DDBJ whole genome shotgun (WGS) entry which is preliminary data.</text>
</comment>
<feature type="domain" description="YtkA-like" evidence="2">
    <location>
        <begin position="31"/>
        <end position="111"/>
    </location>
</feature>
<proteinExistence type="predicted"/>
<reference evidence="3 4" key="1">
    <citation type="journal article" date="2009" name="Int. J. Syst. Evol. Microbiol.">
        <title>Paenibacillus contaminans sp. nov., isolated from a contaminated laboratory plate.</title>
        <authorList>
            <person name="Chou J.H."/>
            <person name="Lee J.H."/>
            <person name="Lin M.C."/>
            <person name="Chang P.S."/>
            <person name="Arun A.B."/>
            <person name="Young C.C."/>
            <person name="Chen W.M."/>
        </authorList>
    </citation>
    <scope>NUCLEOTIDE SEQUENCE [LARGE SCALE GENOMIC DNA]</scope>
    <source>
        <strain evidence="3 4">CKOBP-6</strain>
    </source>
</reference>
<dbReference type="EMBL" id="QMFB01000001">
    <property type="protein sequence ID" value="RAV22855.1"/>
    <property type="molecule type" value="Genomic_DNA"/>
</dbReference>
<accession>A0A329MSD7</accession>
<evidence type="ECO:0000313" key="4">
    <source>
        <dbReference type="Proteomes" id="UP000250369"/>
    </source>
</evidence>
<dbReference type="InterPro" id="IPR032693">
    <property type="entry name" value="YtkA-like_dom"/>
</dbReference>
<dbReference type="Proteomes" id="UP000250369">
    <property type="component" value="Unassembled WGS sequence"/>
</dbReference>